<comment type="caution">
    <text evidence="7">The sequence shown here is derived from an EMBL/GenBank/DDBJ whole genome shotgun (WGS) entry which is preliminary data.</text>
</comment>
<gene>
    <name evidence="7" type="ORF">DFR41_11677</name>
</gene>
<keyword evidence="2" id="KW-0805">Transcription regulation</keyword>
<protein>
    <submittedName>
        <fullName evidence="7">RNA polymerase sigma-70 factor (ECF subfamily)</fullName>
    </submittedName>
</protein>
<dbReference type="PANTHER" id="PTHR43133:SF63">
    <property type="entry name" value="RNA POLYMERASE SIGMA FACTOR FECI-RELATED"/>
    <property type="match status" value="1"/>
</dbReference>
<evidence type="ECO:0000259" key="5">
    <source>
        <dbReference type="Pfam" id="PF04542"/>
    </source>
</evidence>
<dbReference type="InterPro" id="IPR036388">
    <property type="entry name" value="WH-like_DNA-bd_sf"/>
</dbReference>
<dbReference type="InterPro" id="IPR007627">
    <property type="entry name" value="RNA_pol_sigma70_r2"/>
</dbReference>
<dbReference type="GO" id="GO:0003677">
    <property type="term" value="F:DNA binding"/>
    <property type="evidence" value="ECO:0007669"/>
    <property type="project" value="InterPro"/>
</dbReference>
<dbReference type="Pfam" id="PF04542">
    <property type="entry name" value="Sigma70_r2"/>
    <property type="match status" value="1"/>
</dbReference>
<evidence type="ECO:0000256" key="3">
    <source>
        <dbReference type="ARBA" id="ARBA00023082"/>
    </source>
</evidence>
<comment type="similarity">
    <text evidence="1">Belongs to the sigma-70 factor family. ECF subfamily.</text>
</comment>
<sequence length="176" mass="19606">MSTASMAAVPAQPAQDIGLLYRDHHLWLRSWLLRRLGCSEHAADVAHDTFMRLLGARVALPLLREPRAYLRTTAQRLLVDRARHDAIERAWLAEMQALAEQDQAYPSPEEALDALRILQTLARVLDAVAPRARAAFLLHHLDGLTHEAVAAQLGVSDRMVRKYLAQVLVQVAVEAA</sequence>
<dbReference type="GO" id="GO:0006352">
    <property type="term" value="P:DNA-templated transcription initiation"/>
    <property type="evidence" value="ECO:0007669"/>
    <property type="project" value="InterPro"/>
</dbReference>
<dbReference type="InterPro" id="IPR013325">
    <property type="entry name" value="RNA_pol_sigma_r2"/>
</dbReference>
<keyword evidence="4" id="KW-0804">Transcription</keyword>
<dbReference type="Proteomes" id="UP000255265">
    <property type="component" value="Unassembled WGS sequence"/>
</dbReference>
<evidence type="ECO:0000313" key="7">
    <source>
        <dbReference type="EMBL" id="RDI17750.1"/>
    </source>
</evidence>
<organism evidence="7 8">
    <name type="scientific">Pseudacidovorax intermedius</name>
    <dbReference type="NCBI Taxonomy" id="433924"/>
    <lineage>
        <taxon>Bacteria</taxon>
        <taxon>Pseudomonadati</taxon>
        <taxon>Pseudomonadota</taxon>
        <taxon>Betaproteobacteria</taxon>
        <taxon>Burkholderiales</taxon>
        <taxon>Comamonadaceae</taxon>
        <taxon>Pseudacidovorax</taxon>
    </lineage>
</organism>
<name>A0A370F548_9BURK</name>
<dbReference type="SUPFAM" id="SSF88946">
    <property type="entry name" value="Sigma2 domain of RNA polymerase sigma factors"/>
    <property type="match status" value="1"/>
</dbReference>
<reference evidence="7 8" key="1">
    <citation type="submission" date="2018-07" db="EMBL/GenBank/DDBJ databases">
        <title>Genomic Encyclopedia of Type Strains, Phase IV (KMG-IV): sequencing the most valuable type-strain genomes for metagenomic binning, comparative biology and taxonomic classification.</title>
        <authorList>
            <person name="Goeker M."/>
        </authorList>
    </citation>
    <scope>NUCLEOTIDE SEQUENCE [LARGE SCALE GENOMIC DNA]</scope>
    <source>
        <strain evidence="7 8">DSM 21352</strain>
    </source>
</reference>
<dbReference type="InterPro" id="IPR039425">
    <property type="entry name" value="RNA_pol_sigma-70-like"/>
</dbReference>
<dbReference type="EMBL" id="QQAV01000016">
    <property type="protein sequence ID" value="RDI17750.1"/>
    <property type="molecule type" value="Genomic_DNA"/>
</dbReference>
<dbReference type="PANTHER" id="PTHR43133">
    <property type="entry name" value="RNA POLYMERASE ECF-TYPE SIGMA FACTO"/>
    <property type="match status" value="1"/>
</dbReference>
<dbReference type="Pfam" id="PF08281">
    <property type="entry name" value="Sigma70_r4_2"/>
    <property type="match status" value="1"/>
</dbReference>
<dbReference type="NCBIfam" id="TIGR02937">
    <property type="entry name" value="sigma70-ECF"/>
    <property type="match status" value="1"/>
</dbReference>
<dbReference type="InterPro" id="IPR013324">
    <property type="entry name" value="RNA_pol_sigma_r3/r4-like"/>
</dbReference>
<dbReference type="AlphaFoldDB" id="A0A370F548"/>
<dbReference type="RefSeq" id="WP_244917879.1">
    <property type="nucleotide sequence ID" value="NZ_QQAV01000016.1"/>
</dbReference>
<dbReference type="SUPFAM" id="SSF88659">
    <property type="entry name" value="Sigma3 and sigma4 domains of RNA polymerase sigma factors"/>
    <property type="match status" value="1"/>
</dbReference>
<dbReference type="Gene3D" id="1.10.1740.10">
    <property type="match status" value="1"/>
</dbReference>
<dbReference type="InterPro" id="IPR013249">
    <property type="entry name" value="RNA_pol_sigma70_r4_t2"/>
</dbReference>
<feature type="domain" description="RNA polymerase sigma factor 70 region 4 type 2" evidence="6">
    <location>
        <begin position="119"/>
        <end position="168"/>
    </location>
</feature>
<proteinExistence type="inferred from homology"/>
<accession>A0A370F548</accession>
<dbReference type="Gene3D" id="1.10.10.10">
    <property type="entry name" value="Winged helix-like DNA-binding domain superfamily/Winged helix DNA-binding domain"/>
    <property type="match status" value="1"/>
</dbReference>
<dbReference type="GO" id="GO:0016987">
    <property type="term" value="F:sigma factor activity"/>
    <property type="evidence" value="ECO:0007669"/>
    <property type="project" value="UniProtKB-KW"/>
</dbReference>
<dbReference type="InterPro" id="IPR014284">
    <property type="entry name" value="RNA_pol_sigma-70_dom"/>
</dbReference>
<evidence type="ECO:0000256" key="2">
    <source>
        <dbReference type="ARBA" id="ARBA00023015"/>
    </source>
</evidence>
<keyword evidence="8" id="KW-1185">Reference proteome</keyword>
<evidence type="ECO:0000259" key="6">
    <source>
        <dbReference type="Pfam" id="PF08281"/>
    </source>
</evidence>
<evidence type="ECO:0000256" key="1">
    <source>
        <dbReference type="ARBA" id="ARBA00010641"/>
    </source>
</evidence>
<keyword evidence="3" id="KW-0731">Sigma factor</keyword>
<evidence type="ECO:0000256" key="4">
    <source>
        <dbReference type="ARBA" id="ARBA00023163"/>
    </source>
</evidence>
<feature type="domain" description="RNA polymerase sigma-70 region 2" evidence="5">
    <location>
        <begin position="20"/>
        <end position="84"/>
    </location>
</feature>
<evidence type="ECO:0000313" key="8">
    <source>
        <dbReference type="Proteomes" id="UP000255265"/>
    </source>
</evidence>